<dbReference type="OrthoDB" id="414463at2759"/>
<dbReference type="AlphaFoldDB" id="A0A6A5Z2L4"/>
<keyword evidence="2" id="KW-1185">Reference proteome</keyword>
<sequence>MTNSVSTRIQGRLLEAANDVAVEHALHSHWSIFHLWHYFGAHENAIAPVESVWDETAPFVSCLGLAYLVQRDLKCKLQSDPELVSFQDKVQIMTNVTVADSNRYQYHVIVVFEFDQSCIVVDVGYHPTAIQLTLGETFHMEVSAKFNGILVQSVMRYIKRGGRKLLQTAFSALAFPGAQQENISITDRIKPLPPKKGVNVRMLVNEEPRSIPSIECDGKYIIHSCQCSVDFGKRSVWLQIPNEDWIQRHANSAFRD</sequence>
<protein>
    <submittedName>
        <fullName evidence="1">Uncharacterized protein</fullName>
    </submittedName>
</protein>
<gene>
    <name evidence="1" type="ORF">BDV96DRAFT_648716</name>
</gene>
<proteinExistence type="predicted"/>
<dbReference type="EMBL" id="ML977329">
    <property type="protein sequence ID" value="KAF2113107.1"/>
    <property type="molecule type" value="Genomic_DNA"/>
</dbReference>
<evidence type="ECO:0000313" key="1">
    <source>
        <dbReference type="EMBL" id="KAF2113107.1"/>
    </source>
</evidence>
<organism evidence="1 2">
    <name type="scientific">Lophiotrema nucula</name>
    <dbReference type="NCBI Taxonomy" id="690887"/>
    <lineage>
        <taxon>Eukaryota</taxon>
        <taxon>Fungi</taxon>
        <taxon>Dikarya</taxon>
        <taxon>Ascomycota</taxon>
        <taxon>Pezizomycotina</taxon>
        <taxon>Dothideomycetes</taxon>
        <taxon>Pleosporomycetidae</taxon>
        <taxon>Pleosporales</taxon>
        <taxon>Lophiotremataceae</taxon>
        <taxon>Lophiotrema</taxon>
    </lineage>
</organism>
<evidence type="ECO:0000313" key="2">
    <source>
        <dbReference type="Proteomes" id="UP000799770"/>
    </source>
</evidence>
<accession>A0A6A5Z2L4</accession>
<reference evidence="1" key="1">
    <citation type="journal article" date="2020" name="Stud. Mycol.">
        <title>101 Dothideomycetes genomes: a test case for predicting lifestyles and emergence of pathogens.</title>
        <authorList>
            <person name="Haridas S."/>
            <person name="Albert R."/>
            <person name="Binder M."/>
            <person name="Bloem J."/>
            <person name="Labutti K."/>
            <person name="Salamov A."/>
            <person name="Andreopoulos B."/>
            <person name="Baker S."/>
            <person name="Barry K."/>
            <person name="Bills G."/>
            <person name="Bluhm B."/>
            <person name="Cannon C."/>
            <person name="Castanera R."/>
            <person name="Culley D."/>
            <person name="Daum C."/>
            <person name="Ezra D."/>
            <person name="Gonzalez J."/>
            <person name="Henrissat B."/>
            <person name="Kuo A."/>
            <person name="Liang C."/>
            <person name="Lipzen A."/>
            <person name="Lutzoni F."/>
            <person name="Magnuson J."/>
            <person name="Mondo S."/>
            <person name="Nolan M."/>
            <person name="Ohm R."/>
            <person name="Pangilinan J."/>
            <person name="Park H.-J."/>
            <person name="Ramirez L."/>
            <person name="Alfaro M."/>
            <person name="Sun H."/>
            <person name="Tritt A."/>
            <person name="Yoshinaga Y."/>
            <person name="Zwiers L.-H."/>
            <person name="Turgeon B."/>
            <person name="Goodwin S."/>
            <person name="Spatafora J."/>
            <person name="Crous P."/>
            <person name="Grigoriev I."/>
        </authorList>
    </citation>
    <scope>NUCLEOTIDE SEQUENCE</scope>
    <source>
        <strain evidence="1">CBS 627.86</strain>
    </source>
</reference>
<dbReference type="Proteomes" id="UP000799770">
    <property type="component" value="Unassembled WGS sequence"/>
</dbReference>
<name>A0A6A5Z2L4_9PLEO</name>